<comment type="caution">
    <text evidence="1">The sequence shown here is derived from an EMBL/GenBank/DDBJ whole genome shotgun (WGS) entry which is preliminary data.</text>
</comment>
<sequence>MASSSETRIRSARAQGAVGGVGFVTVIQGLAWNVGRLHESMAWDVLVKPPRYPPATVCLHYHRHAPSAVGCTGPNRCAVLLRLGQI</sequence>
<protein>
    <submittedName>
        <fullName evidence="1">Uncharacterized protein</fullName>
    </submittedName>
</protein>
<evidence type="ECO:0000313" key="1">
    <source>
        <dbReference type="EMBL" id="KAK4132704.1"/>
    </source>
</evidence>
<accession>A0AAN6UHA2</accession>
<reference evidence="1" key="2">
    <citation type="submission" date="2023-05" db="EMBL/GenBank/DDBJ databases">
        <authorList>
            <consortium name="Lawrence Berkeley National Laboratory"/>
            <person name="Steindorff A."/>
            <person name="Hensen N."/>
            <person name="Bonometti L."/>
            <person name="Westerberg I."/>
            <person name="Brannstrom I.O."/>
            <person name="Guillou S."/>
            <person name="Cros-Aarteil S."/>
            <person name="Calhoun S."/>
            <person name="Haridas S."/>
            <person name="Kuo A."/>
            <person name="Mondo S."/>
            <person name="Pangilinan J."/>
            <person name="Riley R."/>
            <person name="Labutti K."/>
            <person name="Andreopoulos B."/>
            <person name="Lipzen A."/>
            <person name="Chen C."/>
            <person name="Yanf M."/>
            <person name="Daum C."/>
            <person name="Ng V."/>
            <person name="Clum A."/>
            <person name="Ohm R."/>
            <person name="Martin F."/>
            <person name="Silar P."/>
            <person name="Natvig D."/>
            <person name="Lalanne C."/>
            <person name="Gautier V."/>
            <person name="Ament-Velasquez S.L."/>
            <person name="Kruys A."/>
            <person name="Hutchinson M.I."/>
            <person name="Powell A.J."/>
            <person name="Barry K."/>
            <person name="Miller A.N."/>
            <person name="Grigoriev I.V."/>
            <person name="Debuchy R."/>
            <person name="Gladieux P."/>
            <person name="Thoren M.H."/>
            <person name="Johannesson H."/>
        </authorList>
    </citation>
    <scope>NUCLEOTIDE SEQUENCE</scope>
    <source>
        <strain evidence="1">CBS 123565</strain>
    </source>
</reference>
<keyword evidence="2" id="KW-1185">Reference proteome</keyword>
<organism evidence="1 2">
    <name type="scientific">Trichocladium antarcticum</name>
    <dbReference type="NCBI Taxonomy" id="1450529"/>
    <lineage>
        <taxon>Eukaryota</taxon>
        <taxon>Fungi</taxon>
        <taxon>Dikarya</taxon>
        <taxon>Ascomycota</taxon>
        <taxon>Pezizomycotina</taxon>
        <taxon>Sordariomycetes</taxon>
        <taxon>Sordariomycetidae</taxon>
        <taxon>Sordariales</taxon>
        <taxon>Chaetomiaceae</taxon>
        <taxon>Trichocladium</taxon>
    </lineage>
</organism>
<evidence type="ECO:0000313" key="2">
    <source>
        <dbReference type="Proteomes" id="UP001304895"/>
    </source>
</evidence>
<reference evidence="1" key="1">
    <citation type="journal article" date="2023" name="Mol. Phylogenet. Evol.">
        <title>Genome-scale phylogeny and comparative genomics of the fungal order Sordariales.</title>
        <authorList>
            <person name="Hensen N."/>
            <person name="Bonometti L."/>
            <person name="Westerberg I."/>
            <person name="Brannstrom I.O."/>
            <person name="Guillou S."/>
            <person name="Cros-Aarteil S."/>
            <person name="Calhoun S."/>
            <person name="Haridas S."/>
            <person name="Kuo A."/>
            <person name="Mondo S."/>
            <person name="Pangilinan J."/>
            <person name="Riley R."/>
            <person name="LaButti K."/>
            <person name="Andreopoulos B."/>
            <person name="Lipzen A."/>
            <person name="Chen C."/>
            <person name="Yan M."/>
            <person name="Daum C."/>
            <person name="Ng V."/>
            <person name="Clum A."/>
            <person name="Steindorff A."/>
            <person name="Ohm R.A."/>
            <person name="Martin F."/>
            <person name="Silar P."/>
            <person name="Natvig D.O."/>
            <person name="Lalanne C."/>
            <person name="Gautier V."/>
            <person name="Ament-Velasquez S.L."/>
            <person name="Kruys A."/>
            <person name="Hutchinson M.I."/>
            <person name="Powell A.J."/>
            <person name="Barry K."/>
            <person name="Miller A.N."/>
            <person name="Grigoriev I.V."/>
            <person name="Debuchy R."/>
            <person name="Gladieux P."/>
            <person name="Hiltunen Thoren M."/>
            <person name="Johannesson H."/>
        </authorList>
    </citation>
    <scope>NUCLEOTIDE SEQUENCE</scope>
    <source>
        <strain evidence="1">CBS 123565</strain>
    </source>
</reference>
<dbReference type="EMBL" id="MU853416">
    <property type="protein sequence ID" value="KAK4132704.1"/>
    <property type="molecule type" value="Genomic_DNA"/>
</dbReference>
<name>A0AAN6UHA2_9PEZI</name>
<proteinExistence type="predicted"/>
<gene>
    <name evidence="1" type="ORF">BT67DRAFT_443604</name>
</gene>
<dbReference type="AlphaFoldDB" id="A0AAN6UHA2"/>
<dbReference type="Proteomes" id="UP001304895">
    <property type="component" value="Unassembled WGS sequence"/>
</dbReference>